<evidence type="ECO:0000256" key="1">
    <source>
        <dbReference type="ARBA" id="ARBA00022801"/>
    </source>
</evidence>
<evidence type="ECO:0000259" key="3">
    <source>
        <dbReference type="Pfam" id="PF01156"/>
    </source>
</evidence>
<dbReference type="Proteomes" id="UP000647491">
    <property type="component" value="Unassembled WGS sequence"/>
</dbReference>
<dbReference type="InterPro" id="IPR036452">
    <property type="entry name" value="Ribo_hydro-like"/>
</dbReference>
<keyword evidence="1 4" id="KW-0378">Hydrolase</keyword>
<accession>A0ABR7NPT8</accession>
<gene>
    <name evidence="4" type="ORF">H8708_02640</name>
</gene>
<dbReference type="PANTHER" id="PTHR12304:SF4">
    <property type="entry name" value="URIDINE NUCLEOSIDASE"/>
    <property type="match status" value="1"/>
</dbReference>
<dbReference type="EMBL" id="JACRTJ010000006">
    <property type="protein sequence ID" value="MBC8598131.1"/>
    <property type="molecule type" value="Genomic_DNA"/>
</dbReference>
<sequence>MDQKIQKVVIDCDPGIDDSLALMLALSMEEIQVEAITIVCGNSPADMGFSNTKKILKHMGRLDIPIYVGAERPLKRDYVNALDTHGADGLGESFLPEVPGYENSMTAQEFLKKRFVPGQEGGPCSVIALGPMTNLARLLSDCPEAILSMDRIVSMGGSFKSHGNCSPVAEYNYWADPDAAALVYETAALYGKKIEMTGLDVTRQIVLTPDLLAYLKRLDPELGSFVSAITKFYFDFHWEWEHLIGCVINDPLAVVHFADPGLCRGFEAYTAVETEGISRGQTVVDSMGFYRKAPNALILTETDPERFFRLFFSRLLKCREEGLDLIPGLAAGSRMTGTVFLHGKEAQLR</sequence>
<dbReference type="InterPro" id="IPR023186">
    <property type="entry name" value="IUNH"/>
</dbReference>
<dbReference type="RefSeq" id="WP_262426863.1">
    <property type="nucleotide sequence ID" value="NZ_JACRTJ010000006.1"/>
</dbReference>
<comment type="caution">
    <text evidence="4">The sequence shown here is derived from an EMBL/GenBank/DDBJ whole genome shotgun (WGS) entry which is preliminary data.</text>
</comment>
<keyword evidence="2" id="KW-0326">Glycosidase</keyword>
<dbReference type="GO" id="GO:0016787">
    <property type="term" value="F:hydrolase activity"/>
    <property type="evidence" value="ECO:0007669"/>
    <property type="project" value="UniProtKB-KW"/>
</dbReference>
<organism evidence="4 5">
    <name type="scientific">Enterocloster hominis</name>
    <name type="common">ex Liu et al. 2021</name>
    <dbReference type="NCBI Taxonomy" id="2763663"/>
    <lineage>
        <taxon>Bacteria</taxon>
        <taxon>Bacillati</taxon>
        <taxon>Bacillota</taxon>
        <taxon>Clostridia</taxon>
        <taxon>Lachnospirales</taxon>
        <taxon>Lachnospiraceae</taxon>
        <taxon>Enterocloster</taxon>
    </lineage>
</organism>
<name>A0ABR7NPT8_9FIRM</name>
<dbReference type="Pfam" id="PF01156">
    <property type="entry name" value="IU_nuc_hydro"/>
    <property type="match status" value="1"/>
</dbReference>
<feature type="domain" description="Inosine/uridine-preferring nucleoside hydrolase" evidence="3">
    <location>
        <begin position="8"/>
        <end position="308"/>
    </location>
</feature>
<dbReference type="Gene3D" id="3.90.245.10">
    <property type="entry name" value="Ribonucleoside hydrolase-like"/>
    <property type="match status" value="1"/>
</dbReference>
<evidence type="ECO:0000256" key="2">
    <source>
        <dbReference type="ARBA" id="ARBA00023295"/>
    </source>
</evidence>
<keyword evidence="5" id="KW-1185">Reference proteome</keyword>
<dbReference type="SUPFAM" id="SSF53590">
    <property type="entry name" value="Nucleoside hydrolase"/>
    <property type="match status" value="1"/>
</dbReference>
<reference evidence="4 5" key="1">
    <citation type="submission" date="2020-08" db="EMBL/GenBank/DDBJ databases">
        <title>Genome public.</title>
        <authorList>
            <person name="Liu C."/>
            <person name="Sun Q."/>
        </authorList>
    </citation>
    <scope>NUCLEOTIDE SEQUENCE [LARGE SCALE GENOMIC DNA]</scope>
    <source>
        <strain evidence="4 5">BX10</strain>
    </source>
</reference>
<evidence type="ECO:0000313" key="4">
    <source>
        <dbReference type="EMBL" id="MBC8598131.1"/>
    </source>
</evidence>
<proteinExistence type="predicted"/>
<protein>
    <submittedName>
        <fullName evidence="4">Nucleoside hydrolase</fullName>
    </submittedName>
</protein>
<evidence type="ECO:0000313" key="5">
    <source>
        <dbReference type="Proteomes" id="UP000647491"/>
    </source>
</evidence>
<dbReference type="InterPro" id="IPR001910">
    <property type="entry name" value="Inosine/uridine_hydrolase_dom"/>
</dbReference>
<dbReference type="PANTHER" id="PTHR12304">
    <property type="entry name" value="INOSINE-URIDINE PREFERRING NUCLEOSIDE HYDROLASE"/>
    <property type="match status" value="1"/>
</dbReference>